<reference evidence="6 7" key="1">
    <citation type="journal article" date="2016" name="Nat. Commun.">
        <title>Thousands of microbial genomes shed light on interconnected biogeochemical processes in an aquifer system.</title>
        <authorList>
            <person name="Anantharaman K."/>
            <person name="Brown C.T."/>
            <person name="Hug L.A."/>
            <person name="Sharon I."/>
            <person name="Castelle C.J."/>
            <person name="Probst A.J."/>
            <person name="Thomas B.C."/>
            <person name="Singh A."/>
            <person name="Wilkins M.J."/>
            <person name="Karaoz U."/>
            <person name="Brodie E.L."/>
            <person name="Williams K.H."/>
            <person name="Hubbard S.S."/>
            <person name="Banfield J.F."/>
        </authorList>
    </citation>
    <scope>NUCLEOTIDE SEQUENCE [LARGE SCALE GENOMIC DNA]</scope>
</reference>
<dbReference type="AlphaFoldDB" id="A0A1G2LXE2"/>
<dbReference type="PROSITE" id="PS00409">
    <property type="entry name" value="PROKAR_NTER_METHYL"/>
    <property type="match status" value="1"/>
</dbReference>
<comment type="caution">
    <text evidence="6">The sequence shown here is derived from an EMBL/GenBank/DDBJ whole genome shotgun (WGS) entry which is preliminary data.</text>
</comment>
<evidence type="ECO:0000256" key="3">
    <source>
        <dbReference type="ARBA" id="ARBA00022692"/>
    </source>
</evidence>
<evidence type="ECO:0000256" key="1">
    <source>
        <dbReference type="ARBA" id="ARBA00004167"/>
    </source>
</evidence>
<gene>
    <name evidence="6" type="ORF">A3A10_02275</name>
</gene>
<dbReference type="Gene3D" id="3.30.700.10">
    <property type="entry name" value="Glycoprotein, Type 4 Pilin"/>
    <property type="match status" value="1"/>
</dbReference>
<evidence type="ECO:0000313" key="6">
    <source>
        <dbReference type="EMBL" id="OHA15481.1"/>
    </source>
</evidence>
<evidence type="ECO:0000313" key="7">
    <source>
        <dbReference type="Proteomes" id="UP000178116"/>
    </source>
</evidence>
<keyword evidence="3" id="KW-0812">Transmembrane</keyword>
<comment type="subcellular location">
    <subcellularLocation>
        <location evidence="1">Membrane</location>
        <topology evidence="1">Single-pass membrane protein</topology>
    </subcellularLocation>
</comment>
<dbReference type="GO" id="GO:0016020">
    <property type="term" value="C:membrane"/>
    <property type="evidence" value="ECO:0007669"/>
    <property type="project" value="UniProtKB-SubCell"/>
</dbReference>
<name>A0A1G2LXE2_9BACT</name>
<evidence type="ECO:0000256" key="5">
    <source>
        <dbReference type="ARBA" id="ARBA00023136"/>
    </source>
</evidence>
<keyword evidence="5" id="KW-0472">Membrane</keyword>
<keyword evidence="2" id="KW-0488">Methylation</keyword>
<dbReference type="GO" id="GO:0015627">
    <property type="term" value="C:type II protein secretion system complex"/>
    <property type="evidence" value="ECO:0007669"/>
    <property type="project" value="InterPro"/>
</dbReference>
<evidence type="ECO:0000256" key="2">
    <source>
        <dbReference type="ARBA" id="ARBA00022481"/>
    </source>
</evidence>
<proteinExistence type="predicted"/>
<dbReference type="NCBIfam" id="TIGR02532">
    <property type="entry name" value="IV_pilin_GFxxxE"/>
    <property type="match status" value="1"/>
</dbReference>
<dbReference type="InterPro" id="IPR045584">
    <property type="entry name" value="Pilin-like"/>
</dbReference>
<evidence type="ECO:0000256" key="4">
    <source>
        <dbReference type="ARBA" id="ARBA00022989"/>
    </source>
</evidence>
<dbReference type="InterPro" id="IPR012902">
    <property type="entry name" value="N_methyl_site"/>
</dbReference>
<accession>A0A1G2LXE2</accession>
<sequence>MRNKNKKGFTLIELLVVIAIIGILASVVLASLNSARRKSRDARRIADIKQLQLALEMYFDAANPSAYPTTAQGTAALTPTYIPTVPTDPLGGAYPYFGCTNATSYHLGAGLEESTNPALNSDLEAIPLNCIGSTLTQSADVTDGLQSSATCTAGTVRDCYDVTP</sequence>
<dbReference type="PANTHER" id="PTHR30093">
    <property type="entry name" value="GENERAL SECRETION PATHWAY PROTEIN G"/>
    <property type="match status" value="1"/>
</dbReference>
<keyword evidence="4" id="KW-1133">Transmembrane helix</keyword>
<organism evidence="6 7">
    <name type="scientific">Candidatus Tagabacteria bacterium RIFCSPLOWO2_01_FULL_42_9</name>
    <dbReference type="NCBI Taxonomy" id="1802296"/>
    <lineage>
        <taxon>Bacteria</taxon>
        <taxon>Candidatus Tagaibacteriota</taxon>
    </lineage>
</organism>
<dbReference type="EMBL" id="MHRA01000020">
    <property type="protein sequence ID" value="OHA15481.1"/>
    <property type="molecule type" value="Genomic_DNA"/>
</dbReference>
<dbReference type="PANTHER" id="PTHR30093:SF44">
    <property type="entry name" value="TYPE II SECRETION SYSTEM CORE PROTEIN G"/>
    <property type="match status" value="1"/>
</dbReference>
<dbReference type="GO" id="GO:0015628">
    <property type="term" value="P:protein secretion by the type II secretion system"/>
    <property type="evidence" value="ECO:0007669"/>
    <property type="project" value="InterPro"/>
</dbReference>
<dbReference type="PRINTS" id="PR00813">
    <property type="entry name" value="BCTERIALGSPG"/>
</dbReference>
<protein>
    <recommendedName>
        <fullName evidence="8">Type II secretion system protein GspG C-terminal domain-containing protein</fullName>
    </recommendedName>
</protein>
<dbReference type="InterPro" id="IPR000983">
    <property type="entry name" value="Bac_GSPG_pilin"/>
</dbReference>
<dbReference type="Pfam" id="PF07963">
    <property type="entry name" value="N_methyl"/>
    <property type="match status" value="1"/>
</dbReference>
<dbReference type="Proteomes" id="UP000178116">
    <property type="component" value="Unassembled WGS sequence"/>
</dbReference>
<evidence type="ECO:0008006" key="8">
    <source>
        <dbReference type="Google" id="ProtNLM"/>
    </source>
</evidence>
<dbReference type="SUPFAM" id="SSF54523">
    <property type="entry name" value="Pili subunits"/>
    <property type="match status" value="1"/>
</dbReference>